<gene>
    <name evidence="3" type="ORF">ACFOKA_11085</name>
</gene>
<dbReference type="InterPro" id="IPR011006">
    <property type="entry name" value="CheY-like_superfamily"/>
</dbReference>
<dbReference type="PROSITE" id="PS50110">
    <property type="entry name" value="RESPONSE_REGULATORY"/>
    <property type="match status" value="1"/>
</dbReference>
<dbReference type="Proteomes" id="UP001595444">
    <property type="component" value="Unassembled WGS sequence"/>
</dbReference>
<dbReference type="EMBL" id="JBHRSL010000010">
    <property type="protein sequence ID" value="MFC3052445.1"/>
    <property type="molecule type" value="Genomic_DNA"/>
</dbReference>
<sequence length="177" mass="19427">MGLGTANDLRVLIALENGQAAEGARDVFKKMGAPVVKVAATKGDVLEAMHQTVFNLVLVEDTFSDLGGLDFCRFIRMVSSPTSVAPLILAMKMPDRARVQEARDAGINRIIIMPFTTDSILKNVQDILDNPTPFIRVSGYSGPCRRKQNILKKGLERRQQQTGVLSVEAQKKLFKGI</sequence>
<comment type="caution">
    <text evidence="1">Lacks conserved residue(s) required for the propagation of feature annotation.</text>
</comment>
<protein>
    <submittedName>
        <fullName evidence="3">Response regulator</fullName>
    </submittedName>
</protein>
<dbReference type="SUPFAM" id="SSF52172">
    <property type="entry name" value="CheY-like"/>
    <property type="match status" value="1"/>
</dbReference>
<comment type="caution">
    <text evidence="3">The sequence shown here is derived from an EMBL/GenBank/DDBJ whole genome shotgun (WGS) entry which is preliminary data.</text>
</comment>
<organism evidence="3 4">
    <name type="scientific">Kordiimonas pumila</name>
    <dbReference type="NCBI Taxonomy" id="2161677"/>
    <lineage>
        <taxon>Bacteria</taxon>
        <taxon>Pseudomonadati</taxon>
        <taxon>Pseudomonadota</taxon>
        <taxon>Alphaproteobacteria</taxon>
        <taxon>Kordiimonadales</taxon>
        <taxon>Kordiimonadaceae</taxon>
        <taxon>Kordiimonas</taxon>
    </lineage>
</organism>
<dbReference type="RefSeq" id="WP_194213890.1">
    <property type="nucleotide sequence ID" value="NZ_CP061205.1"/>
</dbReference>
<name>A0ABV7D6A8_9PROT</name>
<keyword evidence="4" id="KW-1185">Reference proteome</keyword>
<dbReference type="Gene3D" id="3.40.50.2300">
    <property type="match status" value="1"/>
</dbReference>
<feature type="domain" description="Response regulatory" evidence="2">
    <location>
        <begin position="10"/>
        <end position="128"/>
    </location>
</feature>
<evidence type="ECO:0000256" key="1">
    <source>
        <dbReference type="PROSITE-ProRule" id="PRU00169"/>
    </source>
</evidence>
<evidence type="ECO:0000313" key="3">
    <source>
        <dbReference type="EMBL" id="MFC3052445.1"/>
    </source>
</evidence>
<accession>A0ABV7D6A8</accession>
<reference evidence="4" key="1">
    <citation type="journal article" date="2019" name="Int. J. Syst. Evol. Microbiol.">
        <title>The Global Catalogue of Microorganisms (GCM) 10K type strain sequencing project: providing services to taxonomists for standard genome sequencing and annotation.</title>
        <authorList>
            <consortium name="The Broad Institute Genomics Platform"/>
            <consortium name="The Broad Institute Genome Sequencing Center for Infectious Disease"/>
            <person name="Wu L."/>
            <person name="Ma J."/>
        </authorList>
    </citation>
    <scope>NUCLEOTIDE SEQUENCE [LARGE SCALE GENOMIC DNA]</scope>
    <source>
        <strain evidence="4">KCTC 62164</strain>
    </source>
</reference>
<evidence type="ECO:0000259" key="2">
    <source>
        <dbReference type="PROSITE" id="PS50110"/>
    </source>
</evidence>
<proteinExistence type="predicted"/>
<evidence type="ECO:0000313" key="4">
    <source>
        <dbReference type="Proteomes" id="UP001595444"/>
    </source>
</evidence>
<dbReference type="InterPro" id="IPR001789">
    <property type="entry name" value="Sig_transdc_resp-reg_receiver"/>
</dbReference>